<feature type="transmembrane region" description="Helical" evidence="1">
    <location>
        <begin position="472"/>
        <end position="496"/>
    </location>
</feature>
<dbReference type="InterPro" id="IPR010656">
    <property type="entry name" value="DctM"/>
</dbReference>
<feature type="transmembrane region" description="Helical" evidence="1">
    <location>
        <begin position="631"/>
        <end position="647"/>
    </location>
</feature>
<dbReference type="NCBIfam" id="TIGR02123">
    <property type="entry name" value="TRAP_fused"/>
    <property type="match status" value="1"/>
</dbReference>
<keyword evidence="1" id="KW-0812">Transmembrane</keyword>
<dbReference type="EMBL" id="JBGNYA010000002">
    <property type="protein sequence ID" value="MFA1612482.1"/>
    <property type="molecule type" value="Genomic_DNA"/>
</dbReference>
<keyword evidence="1" id="KW-1133">Transmembrane helix</keyword>
<evidence type="ECO:0000256" key="1">
    <source>
        <dbReference type="SAM" id="Phobius"/>
    </source>
</evidence>
<accession>A0ABD5MF00</accession>
<feature type="transmembrane region" description="Helical" evidence="1">
    <location>
        <begin position="134"/>
        <end position="153"/>
    </location>
</feature>
<gene>
    <name evidence="3" type="ORF">OS889_15930</name>
</gene>
<feature type="transmembrane region" description="Helical" evidence="1">
    <location>
        <begin position="228"/>
        <end position="248"/>
    </location>
</feature>
<dbReference type="RefSeq" id="WP_372391706.1">
    <property type="nucleotide sequence ID" value="NZ_JBGNYA010000002.1"/>
</dbReference>
<dbReference type="InterPro" id="IPR011853">
    <property type="entry name" value="TRAP_DctM-Dct_fused"/>
</dbReference>
<feature type="transmembrane region" description="Helical" evidence="1">
    <location>
        <begin position="108"/>
        <end position="127"/>
    </location>
</feature>
<dbReference type="Pfam" id="PF06808">
    <property type="entry name" value="DctM"/>
    <property type="match status" value="1"/>
</dbReference>
<feature type="domain" description="TRAP C4-dicarboxylate transport system permease DctM subunit" evidence="2">
    <location>
        <begin position="176"/>
        <end position="587"/>
    </location>
</feature>
<dbReference type="PANTHER" id="PTHR43849:SF2">
    <property type="entry name" value="BLL3936 PROTEIN"/>
    <property type="match status" value="1"/>
</dbReference>
<feature type="transmembrane region" description="Helical" evidence="1">
    <location>
        <begin position="21"/>
        <end position="37"/>
    </location>
</feature>
<feature type="transmembrane region" description="Helical" evidence="1">
    <location>
        <begin position="304"/>
        <end position="325"/>
    </location>
</feature>
<feature type="transmembrane region" description="Helical" evidence="1">
    <location>
        <begin position="593"/>
        <end position="611"/>
    </location>
</feature>
<dbReference type="Proteomes" id="UP001570511">
    <property type="component" value="Unassembled WGS sequence"/>
</dbReference>
<organism evidence="3 4">
    <name type="scientific">Halobellus rubicundus</name>
    <dbReference type="NCBI Taxonomy" id="2996466"/>
    <lineage>
        <taxon>Archaea</taxon>
        <taxon>Methanobacteriati</taxon>
        <taxon>Methanobacteriota</taxon>
        <taxon>Stenosarchaea group</taxon>
        <taxon>Halobacteria</taxon>
        <taxon>Halobacteriales</taxon>
        <taxon>Haloferacaceae</taxon>
        <taxon>Halobellus</taxon>
    </lineage>
</organism>
<protein>
    <submittedName>
        <fullName evidence="3">TRAP transporter permease</fullName>
    </submittedName>
</protein>
<name>A0ABD5MF00_9EURY</name>
<dbReference type="PANTHER" id="PTHR43849">
    <property type="entry name" value="BLL3936 PROTEIN"/>
    <property type="match status" value="1"/>
</dbReference>
<feature type="transmembrane region" description="Helical" evidence="1">
    <location>
        <begin position="74"/>
        <end position="96"/>
    </location>
</feature>
<feature type="transmembrane region" description="Helical" evidence="1">
    <location>
        <begin position="527"/>
        <end position="552"/>
    </location>
</feature>
<dbReference type="AlphaFoldDB" id="A0ABD5MF00"/>
<reference evidence="3 4" key="1">
    <citation type="submission" date="2024-08" db="EMBL/GenBank/DDBJ databases">
        <title>Halobellus sp. MBLA0158 whole genome sequence.</title>
        <authorList>
            <person name="Hwang C.Y."/>
            <person name="Cho E.-S."/>
            <person name="Seo M.-J."/>
        </authorList>
    </citation>
    <scope>NUCLEOTIDE SEQUENCE [LARGE SCALE GENOMIC DNA]</scope>
    <source>
        <strain evidence="3 4">MBLA0158</strain>
    </source>
</reference>
<evidence type="ECO:0000313" key="4">
    <source>
        <dbReference type="Proteomes" id="UP001570511"/>
    </source>
</evidence>
<comment type="caution">
    <text evidence="3">The sequence shown here is derived from an EMBL/GenBank/DDBJ whole genome shotgun (WGS) entry which is preliminary data.</text>
</comment>
<feature type="transmembrane region" description="Helical" evidence="1">
    <location>
        <begin position="280"/>
        <end position="297"/>
    </location>
</feature>
<keyword evidence="1" id="KW-0472">Membrane</keyword>
<evidence type="ECO:0000313" key="3">
    <source>
        <dbReference type="EMBL" id="MFA1612482.1"/>
    </source>
</evidence>
<feature type="transmembrane region" description="Helical" evidence="1">
    <location>
        <begin position="43"/>
        <end position="62"/>
    </location>
</feature>
<feature type="transmembrane region" description="Helical" evidence="1">
    <location>
        <begin position="392"/>
        <end position="414"/>
    </location>
</feature>
<feature type="transmembrane region" description="Helical" evidence="1">
    <location>
        <begin position="193"/>
        <end position="216"/>
    </location>
</feature>
<sequence>MSSKNPASKPLSIRSLPRFEMILYALAVAFWLFISWQTVRQELARPLFGVIVLGGAVTAYAVKNISQARSQGNAGRTAALAVSLVVNILVSSYVVLNFSVLQTVRVGYATQADYVLAAVFIATILYLTYDAYGAAFAGMIIAVLLYSQFGYLFPSWLYHGGLSVERGLQVGMLDFQGVYGTLTQIMGTMVAPFLLLAGLLRSFGGFGLIVRGAFWFSTRVKTGIGQMAVISSLLIGSINGSALANTTITGSFTIPVLKSTGIKKEQAAAIEAVSSSGGQIMPPVMGVAAFLMADILARPLVDIFVAAAIPALIFYLTISVSVYQINKRETDSQSLSKSRVIEEIPEMRDWLEKDHPKQHSLSYRLLEVLQFLIPIGVLFYQLGVVRTTVMRAGMFAAGTMVLTGVGFLIASNFLDHTEDFVAVPQTTLSQLGSGIRDGLESLAPLTIVVAAIGLMVDTLFTTGLPATLAFALIDISGGVLLFLLVITMILCIVLGMGMPTSASYLVVALLIAPNLIDFGIPELPAHFFVLYFAILAAITPPIAPGIVIASGIADADFWKSSAEAMKIAIPVFVLPFAFIYSPQLVSSEVSLNMIVTAIVVIIGTTILSIGLNSRGFSARLPEDVTPAIGRLAQIAVVLVGIVIMVVPK</sequence>
<feature type="transmembrane region" description="Helical" evidence="1">
    <location>
        <begin position="564"/>
        <end position="581"/>
    </location>
</feature>
<evidence type="ECO:0000259" key="2">
    <source>
        <dbReference type="Pfam" id="PF06808"/>
    </source>
</evidence>
<feature type="transmembrane region" description="Helical" evidence="1">
    <location>
        <begin position="361"/>
        <end position="380"/>
    </location>
</feature>
<proteinExistence type="predicted"/>
<keyword evidence="4" id="KW-1185">Reference proteome</keyword>